<accession>A0AAV4X0S4</accession>
<evidence type="ECO:0000313" key="2">
    <source>
        <dbReference type="Proteomes" id="UP001054837"/>
    </source>
</evidence>
<keyword evidence="2" id="KW-1185">Reference proteome</keyword>
<sequence length="132" mass="15027">MPFNSSNGSFNFNCFPVNGFEKIIGSYEIAAVVTANSLQTLQTKMGPLPILILLISLWDNLLRTNLLDCLYSEHGANLRFCQTLNLMLTNVAYVFNFMIRQRTDEKYIKKYSLETLISNFLSTNEANLSPMQ</sequence>
<dbReference type="Proteomes" id="UP001054837">
    <property type="component" value="Unassembled WGS sequence"/>
</dbReference>
<dbReference type="AlphaFoldDB" id="A0AAV4X0S4"/>
<organism evidence="1 2">
    <name type="scientific">Caerostris darwini</name>
    <dbReference type="NCBI Taxonomy" id="1538125"/>
    <lineage>
        <taxon>Eukaryota</taxon>
        <taxon>Metazoa</taxon>
        <taxon>Ecdysozoa</taxon>
        <taxon>Arthropoda</taxon>
        <taxon>Chelicerata</taxon>
        <taxon>Arachnida</taxon>
        <taxon>Araneae</taxon>
        <taxon>Araneomorphae</taxon>
        <taxon>Entelegynae</taxon>
        <taxon>Araneoidea</taxon>
        <taxon>Araneidae</taxon>
        <taxon>Caerostris</taxon>
    </lineage>
</organism>
<comment type="caution">
    <text evidence="1">The sequence shown here is derived from an EMBL/GenBank/DDBJ whole genome shotgun (WGS) entry which is preliminary data.</text>
</comment>
<dbReference type="EMBL" id="BPLQ01015489">
    <property type="protein sequence ID" value="GIY88406.1"/>
    <property type="molecule type" value="Genomic_DNA"/>
</dbReference>
<name>A0AAV4X0S4_9ARAC</name>
<protein>
    <submittedName>
        <fullName evidence="1">Uncharacterized protein</fullName>
    </submittedName>
</protein>
<evidence type="ECO:0000313" key="1">
    <source>
        <dbReference type="EMBL" id="GIY88406.1"/>
    </source>
</evidence>
<proteinExistence type="predicted"/>
<gene>
    <name evidence="1" type="ORF">CDAR_192321</name>
</gene>
<reference evidence="1 2" key="1">
    <citation type="submission" date="2021-06" db="EMBL/GenBank/DDBJ databases">
        <title>Caerostris darwini draft genome.</title>
        <authorList>
            <person name="Kono N."/>
            <person name="Arakawa K."/>
        </authorList>
    </citation>
    <scope>NUCLEOTIDE SEQUENCE [LARGE SCALE GENOMIC DNA]</scope>
</reference>